<protein>
    <submittedName>
        <fullName evidence="3">Uncharacterized protein</fullName>
    </submittedName>
</protein>
<keyword evidence="2" id="KW-0472">Membrane</keyword>
<dbReference type="AlphaFoldDB" id="M4NIW4"/>
<dbReference type="EMBL" id="CP003470">
    <property type="protein sequence ID" value="AGG90885.1"/>
    <property type="molecule type" value="Genomic_DNA"/>
</dbReference>
<feature type="transmembrane region" description="Helical" evidence="2">
    <location>
        <begin position="22"/>
        <end position="44"/>
    </location>
</feature>
<sequence precursor="true">MAHGSTPHYGCESSRARSWRAAWRRGAILGSVTALHLLTLALVLRPALPYRAARTAGHDNGEALQLGFVARPGRPRSANPPPRPPRPPRPRTIRPARSAAALRAPGAAASSQAVVATSPANVPDRSGDYHAAIAGAGNSPWASRLRLPGSDMPPRAGIQLRTAPSVRQVVHAMTTASRCMYERMKMERSTNQFVTHPLVERALGADGCGPQVDHAAAGNAVDAISRRAIFGN</sequence>
<feature type="region of interest" description="Disordered" evidence="1">
    <location>
        <begin position="69"/>
        <end position="122"/>
    </location>
</feature>
<name>M4NIW4_9GAMM</name>
<organism evidence="3 4">
    <name type="scientific">Rhodanobacter denitrificans</name>
    <dbReference type="NCBI Taxonomy" id="666685"/>
    <lineage>
        <taxon>Bacteria</taxon>
        <taxon>Pseudomonadati</taxon>
        <taxon>Pseudomonadota</taxon>
        <taxon>Gammaproteobacteria</taxon>
        <taxon>Lysobacterales</taxon>
        <taxon>Rhodanobacteraceae</taxon>
        <taxon>Rhodanobacter</taxon>
    </lineage>
</organism>
<evidence type="ECO:0000313" key="4">
    <source>
        <dbReference type="Proteomes" id="UP000011859"/>
    </source>
</evidence>
<proteinExistence type="predicted"/>
<dbReference type="HOGENOM" id="CLU_1194129_0_0_6"/>
<dbReference type="KEGG" id="rhd:R2APBS1_3828"/>
<keyword evidence="2" id="KW-0812">Transmembrane</keyword>
<accession>M4NIW4</accession>
<evidence type="ECO:0000256" key="1">
    <source>
        <dbReference type="SAM" id="MobiDB-lite"/>
    </source>
</evidence>
<reference evidence="3 4" key="1">
    <citation type="submission" date="2012-04" db="EMBL/GenBank/DDBJ databases">
        <title>Complete genome of Rhodanobacter sp. 2APBS1.</title>
        <authorList>
            <consortium name="US DOE Joint Genome Institute"/>
            <person name="Huntemann M."/>
            <person name="Wei C.-L."/>
            <person name="Han J."/>
            <person name="Detter J.C."/>
            <person name="Han C."/>
            <person name="Tapia R."/>
            <person name="Munk A.C.C."/>
            <person name="Chen A."/>
            <person name="Krypides N."/>
            <person name="Mavromatis K."/>
            <person name="Markowitz V."/>
            <person name="Szeto E."/>
            <person name="Ivanova N."/>
            <person name="Mikhailova N."/>
            <person name="Ovchinnikova G."/>
            <person name="Pagani I."/>
            <person name="Pati A."/>
            <person name="Goodwin L."/>
            <person name="Peters L."/>
            <person name="Pitluck S."/>
            <person name="Woyke T."/>
            <person name="Prakash O."/>
            <person name="Elkins J."/>
            <person name="Brown S."/>
            <person name="Palumbo A."/>
            <person name="Hemme C."/>
            <person name="Zhou J."/>
            <person name="Watson D."/>
            <person name="Jardine P."/>
            <person name="Kostka J."/>
            <person name="Green S."/>
        </authorList>
    </citation>
    <scope>NUCLEOTIDE SEQUENCE [LARGE SCALE GENOMIC DNA]</scope>
    <source>
        <strain evidence="3 4">2APBS1</strain>
    </source>
</reference>
<feature type="compositionally biased region" description="Low complexity" evidence="1">
    <location>
        <begin position="95"/>
        <end position="120"/>
    </location>
</feature>
<keyword evidence="2" id="KW-1133">Transmembrane helix</keyword>
<evidence type="ECO:0000313" key="3">
    <source>
        <dbReference type="EMBL" id="AGG90885.1"/>
    </source>
</evidence>
<keyword evidence="4" id="KW-1185">Reference proteome</keyword>
<gene>
    <name evidence="3" type="ORF">R2APBS1_3828</name>
</gene>
<dbReference type="RefSeq" id="WP_015449119.1">
    <property type="nucleotide sequence ID" value="NC_020541.1"/>
</dbReference>
<dbReference type="Proteomes" id="UP000011859">
    <property type="component" value="Chromosome"/>
</dbReference>
<evidence type="ECO:0000256" key="2">
    <source>
        <dbReference type="SAM" id="Phobius"/>
    </source>
</evidence>
<dbReference type="STRING" id="666685.R2APBS1_3828"/>